<proteinExistence type="predicted"/>
<reference evidence="1 2" key="1">
    <citation type="submission" date="2019-01" db="EMBL/GenBank/DDBJ databases">
        <authorList>
            <person name="Alioto T."/>
            <person name="Alioto T."/>
        </authorList>
    </citation>
    <scope>NUCLEOTIDE SEQUENCE [LARGE SCALE GENOMIC DNA]</scope>
</reference>
<dbReference type="PANTHER" id="PTHR11667:SF27">
    <property type="entry name" value="ADENYLATE KINASE"/>
    <property type="match status" value="1"/>
</dbReference>
<keyword evidence="2" id="KW-1185">Reference proteome</keyword>
<dbReference type="Proteomes" id="UP000386466">
    <property type="component" value="Unassembled WGS sequence"/>
</dbReference>
<dbReference type="PANTHER" id="PTHR11667">
    <property type="match status" value="1"/>
</dbReference>
<dbReference type="EMBL" id="CAAGRJ010016367">
    <property type="protein sequence ID" value="VFV31959.1"/>
    <property type="molecule type" value="Genomic_DNA"/>
</dbReference>
<dbReference type="AlphaFoldDB" id="A0A485NI21"/>
<gene>
    <name evidence="1" type="ORF">LYPA_23C018149</name>
</gene>
<protein>
    <submittedName>
        <fullName evidence="1">Uncharacterized protein</fullName>
    </submittedName>
</protein>
<organism evidence="1 2">
    <name type="scientific">Lynx pardinus</name>
    <name type="common">Iberian lynx</name>
    <name type="synonym">Felis pardina</name>
    <dbReference type="NCBI Taxonomy" id="191816"/>
    <lineage>
        <taxon>Eukaryota</taxon>
        <taxon>Metazoa</taxon>
        <taxon>Chordata</taxon>
        <taxon>Craniata</taxon>
        <taxon>Vertebrata</taxon>
        <taxon>Euteleostomi</taxon>
        <taxon>Mammalia</taxon>
        <taxon>Eutheria</taxon>
        <taxon>Laurasiatheria</taxon>
        <taxon>Carnivora</taxon>
        <taxon>Feliformia</taxon>
        <taxon>Felidae</taxon>
        <taxon>Felinae</taxon>
        <taxon>Lynx</taxon>
    </lineage>
</organism>
<accession>A0A485NI21</accession>
<name>A0A485NI21_LYNPA</name>
<evidence type="ECO:0000313" key="1">
    <source>
        <dbReference type="EMBL" id="VFV31959.1"/>
    </source>
</evidence>
<evidence type="ECO:0000313" key="2">
    <source>
        <dbReference type="Proteomes" id="UP000386466"/>
    </source>
</evidence>
<sequence length="89" mass="9988">MTLMYRTFNSTHSARFGGQFFSLWFFQFGDVSHRLWTQDVTSSVTVNVIISVIVIGPNGFHQLSQSTFVFRVILCEGNIGAGLPVDKMP</sequence>